<protein>
    <submittedName>
        <fullName evidence="4">TrmH family RNA methyltransferase</fullName>
    </submittedName>
</protein>
<sequence length="173" mass="17945">MVPLPHPLVVVVHDVRSAYNVGAVFRTADSAGLARVVLTGFTPTPAHRGVAKTALGAEGAVPWERYDTAEDAFAALRAEGFAVAALERTPEAVAPGDVPASAFPLALVLGNEKTGVPRYVLDAADLVVGLPQYGAKASLNVAVAFGAAAYRLVERYQEVGRGEGGPPERATSR</sequence>
<keyword evidence="5" id="KW-1185">Reference proteome</keyword>
<dbReference type="PANTHER" id="PTHR46429">
    <property type="entry name" value="23S RRNA (GUANOSINE-2'-O-)-METHYLTRANSFERASE RLMB"/>
    <property type="match status" value="1"/>
</dbReference>
<name>A0ABU3BSS3_9BACT</name>
<proteinExistence type="predicted"/>
<keyword evidence="2" id="KW-0808">Transferase</keyword>
<keyword evidence="1 4" id="KW-0489">Methyltransferase</keyword>
<evidence type="ECO:0000313" key="5">
    <source>
        <dbReference type="Proteomes" id="UP001267426"/>
    </source>
</evidence>
<gene>
    <name evidence="4" type="ORF">RM540_11310</name>
</gene>
<dbReference type="PANTHER" id="PTHR46429:SF1">
    <property type="entry name" value="23S RRNA (GUANOSINE-2'-O-)-METHYLTRANSFERASE RLMB"/>
    <property type="match status" value="1"/>
</dbReference>
<evidence type="ECO:0000256" key="1">
    <source>
        <dbReference type="ARBA" id="ARBA00022603"/>
    </source>
</evidence>
<dbReference type="InterPro" id="IPR001537">
    <property type="entry name" value="SpoU_MeTrfase"/>
</dbReference>
<evidence type="ECO:0000256" key="2">
    <source>
        <dbReference type="ARBA" id="ARBA00022679"/>
    </source>
</evidence>
<dbReference type="InterPro" id="IPR029028">
    <property type="entry name" value="Alpha/beta_knot_MTases"/>
</dbReference>
<dbReference type="InterPro" id="IPR004441">
    <property type="entry name" value="rRNA_MeTrfase_TrmH"/>
</dbReference>
<organism evidence="4 5">
    <name type="scientific">Rubrivirga litoralis</name>
    <dbReference type="NCBI Taxonomy" id="3075598"/>
    <lineage>
        <taxon>Bacteria</taxon>
        <taxon>Pseudomonadati</taxon>
        <taxon>Rhodothermota</taxon>
        <taxon>Rhodothermia</taxon>
        <taxon>Rhodothermales</taxon>
        <taxon>Rubricoccaceae</taxon>
        <taxon>Rubrivirga</taxon>
    </lineage>
</organism>
<dbReference type="RefSeq" id="WP_311664131.1">
    <property type="nucleotide sequence ID" value="NZ_JAVRHT010000026.1"/>
</dbReference>
<dbReference type="EMBL" id="JAVRHT010000026">
    <property type="protein sequence ID" value="MDT0632336.1"/>
    <property type="molecule type" value="Genomic_DNA"/>
</dbReference>
<dbReference type="GO" id="GO:0032259">
    <property type="term" value="P:methylation"/>
    <property type="evidence" value="ECO:0007669"/>
    <property type="project" value="UniProtKB-KW"/>
</dbReference>
<feature type="domain" description="tRNA/rRNA methyltransferase SpoU type" evidence="3">
    <location>
        <begin position="8"/>
        <end position="150"/>
    </location>
</feature>
<dbReference type="InterPro" id="IPR029026">
    <property type="entry name" value="tRNA_m1G_MTases_N"/>
</dbReference>
<evidence type="ECO:0000313" key="4">
    <source>
        <dbReference type="EMBL" id="MDT0632336.1"/>
    </source>
</evidence>
<dbReference type="GO" id="GO:0008168">
    <property type="term" value="F:methyltransferase activity"/>
    <property type="evidence" value="ECO:0007669"/>
    <property type="project" value="UniProtKB-KW"/>
</dbReference>
<dbReference type="SUPFAM" id="SSF75217">
    <property type="entry name" value="alpha/beta knot"/>
    <property type="match status" value="1"/>
</dbReference>
<accession>A0ABU3BSS3</accession>
<comment type="caution">
    <text evidence="4">The sequence shown here is derived from an EMBL/GenBank/DDBJ whole genome shotgun (WGS) entry which is preliminary data.</text>
</comment>
<evidence type="ECO:0000259" key="3">
    <source>
        <dbReference type="Pfam" id="PF00588"/>
    </source>
</evidence>
<dbReference type="Pfam" id="PF00588">
    <property type="entry name" value="SpoU_methylase"/>
    <property type="match status" value="1"/>
</dbReference>
<dbReference type="Proteomes" id="UP001267426">
    <property type="component" value="Unassembled WGS sequence"/>
</dbReference>
<dbReference type="Gene3D" id="3.40.1280.10">
    <property type="match status" value="1"/>
</dbReference>
<reference evidence="4 5" key="1">
    <citation type="submission" date="2023-09" db="EMBL/GenBank/DDBJ databases">
        <authorList>
            <person name="Rey-Velasco X."/>
        </authorList>
    </citation>
    <scope>NUCLEOTIDE SEQUENCE [LARGE SCALE GENOMIC DNA]</scope>
    <source>
        <strain evidence="4 5">F394</strain>
    </source>
</reference>